<feature type="transmembrane region" description="Helical" evidence="3">
    <location>
        <begin position="168"/>
        <end position="189"/>
    </location>
</feature>
<evidence type="ECO:0000313" key="6">
    <source>
        <dbReference type="Proteomes" id="UP001457282"/>
    </source>
</evidence>
<accession>A0AAW1YJZ9</accession>
<dbReference type="PANTHER" id="PTHR46086">
    <property type="entry name" value="ALPHA/BETA-HYDROLASES SUPERFAMILY PROTEIN"/>
    <property type="match status" value="1"/>
</dbReference>
<dbReference type="EMBL" id="JBEDUW010000001">
    <property type="protein sequence ID" value="KAK9948924.1"/>
    <property type="molecule type" value="Genomic_DNA"/>
</dbReference>
<organism evidence="5 6">
    <name type="scientific">Rubus argutus</name>
    <name type="common">Southern blackberry</name>
    <dbReference type="NCBI Taxonomy" id="59490"/>
    <lineage>
        <taxon>Eukaryota</taxon>
        <taxon>Viridiplantae</taxon>
        <taxon>Streptophyta</taxon>
        <taxon>Embryophyta</taxon>
        <taxon>Tracheophyta</taxon>
        <taxon>Spermatophyta</taxon>
        <taxon>Magnoliopsida</taxon>
        <taxon>eudicotyledons</taxon>
        <taxon>Gunneridae</taxon>
        <taxon>Pentapetalae</taxon>
        <taxon>rosids</taxon>
        <taxon>fabids</taxon>
        <taxon>Rosales</taxon>
        <taxon>Rosaceae</taxon>
        <taxon>Rosoideae</taxon>
        <taxon>Rosoideae incertae sedis</taxon>
        <taxon>Rubus</taxon>
    </lineage>
</organism>
<feature type="domain" description="Fungal lipase-type" evidence="4">
    <location>
        <begin position="128"/>
        <end position="246"/>
    </location>
</feature>
<dbReference type="SUPFAM" id="SSF53474">
    <property type="entry name" value="alpha/beta-Hydrolases"/>
    <property type="match status" value="1"/>
</dbReference>
<dbReference type="Gene3D" id="3.40.50.1820">
    <property type="entry name" value="alpha/beta hydrolase"/>
    <property type="match status" value="1"/>
</dbReference>
<evidence type="ECO:0000256" key="1">
    <source>
        <dbReference type="ARBA" id="ARBA00022801"/>
    </source>
</evidence>
<evidence type="ECO:0000313" key="5">
    <source>
        <dbReference type="EMBL" id="KAK9948924.1"/>
    </source>
</evidence>
<dbReference type="AlphaFoldDB" id="A0AAW1YJZ9"/>
<feature type="region of interest" description="Disordered" evidence="2">
    <location>
        <begin position="1"/>
        <end position="27"/>
    </location>
</feature>
<keyword evidence="3" id="KW-1133">Transmembrane helix</keyword>
<evidence type="ECO:0000256" key="3">
    <source>
        <dbReference type="SAM" id="Phobius"/>
    </source>
</evidence>
<evidence type="ECO:0000259" key="4">
    <source>
        <dbReference type="Pfam" id="PF01764"/>
    </source>
</evidence>
<dbReference type="GO" id="GO:0006629">
    <property type="term" value="P:lipid metabolic process"/>
    <property type="evidence" value="ECO:0007669"/>
    <property type="project" value="InterPro"/>
</dbReference>
<proteinExistence type="predicted"/>
<dbReference type="InterPro" id="IPR029058">
    <property type="entry name" value="AB_hydrolase_fold"/>
</dbReference>
<dbReference type="Proteomes" id="UP001457282">
    <property type="component" value="Unassembled WGS sequence"/>
</dbReference>
<dbReference type="GO" id="GO:0004806">
    <property type="term" value="F:triacylglycerol lipase activity"/>
    <property type="evidence" value="ECO:0007669"/>
    <property type="project" value="InterPro"/>
</dbReference>
<comment type="caution">
    <text evidence="5">The sequence shown here is derived from an EMBL/GenBank/DDBJ whole genome shotgun (WGS) entry which is preliminary data.</text>
</comment>
<dbReference type="InterPro" id="IPR002921">
    <property type="entry name" value="Fungal_lipase-type"/>
</dbReference>
<dbReference type="Pfam" id="PF01764">
    <property type="entry name" value="Lipase_3"/>
    <property type="match status" value="1"/>
</dbReference>
<keyword evidence="3" id="KW-0472">Membrane</keyword>
<dbReference type="InterPro" id="IPR044819">
    <property type="entry name" value="OBL-like"/>
</dbReference>
<keyword evidence="1" id="KW-0378">Hydrolase</keyword>
<dbReference type="PANTHER" id="PTHR46086:SF9">
    <property type="entry name" value="FUNGAL LIPASE-LIKE DOMAIN-CONTAINING PROTEIN"/>
    <property type="match status" value="1"/>
</dbReference>
<protein>
    <recommendedName>
        <fullName evidence="4">Fungal lipase-type domain-containing protein</fullName>
    </recommendedName>
</protein>
<feature type="compositionally biased region" description="Polar residues" evidence="2">
    <location>
        <begin position="16"/>
        <end position="27"/>
    </location>
</feature>
<gene>
    <name evidence="5" type="ORF">M0R45_004477</name>
</gene>
<evidence type="ECO:0000256" key="2">
    <source>
        <dbReference type="SAM" id="MobiDB-lite"/>
    </source>
</evidence>
<reference evidence="5 6" key="1">
    <citation type="journal article" date="2023" name="G3 (Bethesda)">
        <title>A chromosome-length genome assembly and annotation of blackberry (Rubus argutus, cv. 'Hillquist').</title>
        <authorList>
            <person name="Bruna T."/>
            <person name="Aryal R."/>
            <person name="Dudchenko O."/>
            <person name="Sargent D.J."/>
            <person name="Mead D."/>
            <person name="Buti M."/>
            <person name="Cavallini A."/>
            <person name="Hytonen T."/>
            <person name="Andres J."/>
            <person name="Pham M."/>
            <person name="Weisz D."/>
            <person name="Mascagni F."/>
            <person name="Usai G."/>
            <person name="Natali L."/>
            <person name="Bassil N."/>
            <person name="Fernandez G.E."/>
            <person name="Lomsadze A."/>
            <person name="Armour M."/>
            <person name="Olukolu B."/>
            <person name="Poorten T."/>
            <person name="Britton C."/>
            <person name="Davik J."/>
            <person name="Ashrafi H."/>
            <person name="Aiden E.L."/>
            <person name="Borodovsky M."/>
            <person name="Worthington M."/>
        </authorList>
    </citation>
    <scope>NUCLEOTIDE SEQUENCE [LARGE SCALE GENOMIC DNA]</scope>
    <source>
        <strain evidence="5">PI 553951</strain>
    </source>
</reference>
<dbReference type="CDD" id="cd00519">
    <property type="entry name" value="Lipase_3"/>
    <property type="match status" value="1"/>
</dbReference>
<keyword evidence="3" id="KW-0812">Transmembrane</keyword>
<sequence>MDFRKSRSPIPRALQKANTGESPISANSGESLSLCQVMGGTSNALPAIRTHLASQEPKANTGESPISANSGESLSLCQVMGGTSNALPAIRTHLASQEPKGYQWTLGSPGHQYREHYKRPTLKRVLSQPTVERVLVSVKTRRSSETLAYYTTREKLRELVKDNNNTKFIVTGHSLGGALAILFAAILALHKEDLLLERLEGVYTFWQPRVRDKEFKRFMEEQMNSYCIKYQRMVYSNDLVPRIPFDSSTFYSSTSVPAFTATTSIKKRYLKKSQTRITLIQRRQYPSA</sequence>
<keyword evidence="6" id="KW-1185">Reference proteome</keyword>
<name>A0AAW1YJZ9_RUBAR</name>